<dbReference type="GeneID" id="30963176"/>
<dbReference type="GO" id="GO:0004331">
    <property type="term" value="F:fructose-2,6-bisphosphate 2-phosphatase activity"/>
    <property type="evidence" value="ECO:0007669"/>
    <property type="project" value="TreeGrafter"/>
</dbReference>
<dbReference type="GO" id="GO:0006003">
    <property type="term" value="P:fructose 2,6-bisphosphate metabolic process"/>
    <property type="evidence" value="ECO:0007669"/>
    <property type="project" value="InterPro"/>
</dbReference>
<keyword evidence="1" id="KW-0547">Nucleotide-binding</keyword>
<dbReference type="Gene3D" id="3.40.50.1240">
    <property type="entry name" value="Phosphoglycerate mutase-like"/>
    <property type="match status" value="1"/>
</dbReference>
<dbReference type="InterPro" id="IPR013079">
    <property type="entry name" value="6Phosfructo_kin"/>
</dbReference>
<dbReference type="SUPFAM" id="SSF53254">
    <property type="entry name" value="Phosphoglycerate mutase-like"/>
    <property type="match status" value="1"/>
</dbReference>
<evidence type="ECO:0000313" key="4">
    <source>
        <dbReference type="EMBL" id="ODV58336.1"/>
    </source>
</evidence>
<accession>A0A1D2V9K7</accession>
<dbReference type="GO" id="GO:0005524">
    <property type="term" value="F:ATP binding"/>
    <property type="evidence" value="ECO:0007669"/>
    <property type="project" value="UniProtKB-KW"/>
</dbReference>
<evidence type="ECO:0000259" key="3">
    <source>
        <dbReference type="Pfam" id="PF01591"/>
    </source>
</evidence>
<dbReference type="RefSeq" id="XP_020044643.1">
    <property type="nucleotide sequence ID" value="XM_020189540.1"/>
</dbReference>
<dbReference type="InterPro" id="IPR013078">
    <property type="entry name" value="His_Pase_superF_clade-1"/>
</dbReference>
<keyword evidence="5" id="KW-1185">Reference proteome</keyword>
<evidence type="ECO:0000313" key="5">
    <source>
        <dbReference type="Proteomes" id="UP000095038"/>
    </source>
</evidence>
<dbReference type="GO" id="GO:0003873">
    <property type="term" value="F:6-phosphofructo-2-kinase activity"/>
    <property type="evidence" value="ECO:0007669"/>
    <property type="project" value="InterPro"/>
</dbReference>
<dbReference type="PRINTS" id="PR00991">
    <property type="entry name" value="6PFRUCTKNASE"/>
</dbReference>
<dbReference type="PANTHER" id="PTHR10606">
    <property type="entry name" value="6-PHOSPHOFRUCTO-2-KINASE/FRUCTOSE-2,6-BISPHOSPHATASE"/>
    <property type="match status" value="1"/>
</dbReference>
<dbReference type="FunCoup" id="A0A1D2V9K7">
    <property type="interactions" value="140"/>
</dbReference>
<sequence>DKIHHIESPYKVSPAQLYSTSSGRLFHAGKLLICLCGLPGRGKTHLSVSLTRYLRWLGVPTQSFHIDDYRRNEKKLLNIDYISNEFFNQSNSNIKNSEIKLFKLKIIENCNNDILNFFNNDNGQVAIYDAINGSASSRILLQKKFNDNDIKVLFIESLILDKQLLKNNLKVALTSPDYKNWDISLAKIDFQNKLKQSAEEYQEINSNVLYDENQLMSYIKFINFGERLIMNNSQSGYIINRIVFFLLNSRIKSGNIYFARCSTNDDTTDKNYSDNLSKTLVSHILKKKQKLSVSDLPQNLTVWCSHATTSVQTANSFSTNYNIPIVERTQLARLNTGSTENLSNEQIKKEFPLEYHNYKVDPYHTRYPRSESYHDVSVRIEPLILQIERITQDILIIAHESVLRVLYGYLMTSSTNDIPFFKFPQDEILEISYNAYSNSVKKIKI</sequence>
<dbReference type="Pfam" id="PF01591">
    <property type="entry name" value="6PF2K"/>
    <property type="match status" value="1"/>
</dbReference>
<gene>
    <name evidence="4" type="ORF">ASCRUDRAFT_18513</name>
</gene>
<dbReference type="InterPro" id="IPR027417">
    <property type="entry name" value="P-loop_NTPase"/>
</dbReference>
<feature type="non-terminal residue" evidence="4">
    <location>
        <position position="445"/>
    </location>
</feature>
<keyword evidence="2" id="KW-0067">ATP-binding</keyword>
<name>A0A1D2V9K7_9ASCO</name>
<organism evidence="4 5">
    <name type="scientific">Ascoidea rubescens DSM 1968</name>
    <dbReference type="NCBI Taxonomy" id="1344418"/>
    <lineage>
        <taxon>Eukaryota</taxon>
        <taxon>Fungi</taxon>
        <taxon>Dikarya</taxon>
        <taxon>Ascomycota</taxon>
        <taxon>Saccharomycotina</taxon>
        <taxon>Saccharomycetes</taxon>
        <taxon>Ascoideaceae</taxon>
        <taxon>Ascoidea</taxon>
    </lineage>
</organism>
<dbReference type="EMBL" id="KV454493">
    <property type="protein sequence ID" value="ODV58336.1"/>
    <property type="molecule type" value="Genomic_DNA"/>
</dbReference>
<dbReference type="PANTHER" id="PTHR10606:SF39">
    <property type="entry name" value="6-PHOSPHOFRUCTO-2-KINASE_FRUCTOSE-2,6-BISPHOSPHATASE YLR345W-RELATED"/>
    <property type="match status" value="1"/>
</dbReference>
<evidence type="ECO:0000256" key="1">
    <source>
        <dbReference type="ARBA" id="ARBA00022741"/>
    </source>
</evidence>
<dbReference type="PIRSF" id="PIRSF000709">
    <property type="entry name" value="6PFK_2-Ptase"/>
    <property type="match status" value="1"/>
</dbReference>
<evidence type="ECO:0000256" key="2">
    <source>
        <dbReference type="ARBA" id="ARBA00022840"/>
    </source>
</evidence>
<dbReference type="InterPro" id="IPR003094">
    <property type="entry name" value="6Pfruct_kin"/>
</dbReference>
<dbReference type="InterPro" id="IPR029033">
    <property type="entry name" value="His_PPase_superfam"/>
</dbReference>
<feature type="domain" description="6-phosphofructo-2-kinase" evidence="3">
    <location>
        <begin position="20"/>
        <end position="252"/>
    </location>
</feature>
<dbReference type="AlphaFoldDB" id="A0A1D2V9K7"/>
<dbReference type="Gene3D" id="3.40.50.300">
    <property type="entry name" value="P-loop containing nucleotide triphosphate hydrolases"/>
    <property type="match status" value="1"/>
</dbReference>
<dbReference type="GO" id="GO:0006000">
    <property type="term" value="P:fructose metabolic process"/>
    <property type="evidence" value="ECO:0007669"/>
    <property type="project" value="InterPro"/>
</dbReference>
<protein>
    <submittedName>
        <fullName evidence="4">6PF2K-domain-containing protein</fullName>
    </submittedName>
</protein>
<dbReference type="InParanoid" id="A0A1D2V9K7"/>
<reference evidence="5" key="1">
    <citation type="submission" date="2016-05" db="EMBL/GenBank/DDBJ databases">
        <title>Comparative genomics of biotechnologically important yeasts.</title>
        <authorList>
            <consortium name="DOE Joint Genome Institute"/>
            <person name="Riley R."/>
            <person name="Haridas S."/>
            <person name="Wolfe K.H."/>
            <person name="Lopes M.R."/>
            <person name="Hittinger C.T."/>
            <person name="Goker M."/>
            <person name="Salamov A."/>
            <person name="Wisecaver J."/>
            <person name="Long T.M."/>
            <person name="Aerts A.L."/>
            <person name="Barry K."/>
            <person name="Choi C."/>
            <person name="Clum A."/>
            <person name="Coughlan A.Y."/>
            <person name="Deshpande S."/>
            <person name="Douglass A.P."/>
            <person name="Hanson S.J."/>
            <person name="Klenk H.-P."/>
            <person name="Labutti K."/>
            <person name="Lapidus A."/>
            <person name="Lindquist E."/>
            <person name="Lipzen A."/>
            <person name="Meier-Kolthoff J.P."/>
            <person name="Ohm R.A."/>
            <person name="Otillar R.P."/>
            <person name="Pangilinan J."/>
            <person name="Peng Y."/>
            <person name="Rokas A."/>
            <person name="Rosa C.A."/>
            <person name="Scheuner C."/>
            <person name="Sibirny A.A."/>
            <person name="Slot J.C."/>
            <person name="Stielow J.B."/>
            <person name="Sun H."/>
            <person name="Kurtzman C.P."/>
            <person name="Blackwell M."/>
            <person name="Grigoriev I.V."/>
            <person name="Jeffries T.W."/>
        </authorList>
    </citation>
    <scope>NUCLEOTIDE SEQUENCE [LARGE SCALE GENOMIC DNA]</scope>
    <source>
        <strain evidence="5">DSM 1968</strain>
    </source>
</reference>
<dbReference type="Proteomes" id="UP000095038">
    <property type="component" value="Unassembled WGS sequence"/>
</dbReference>
<proteinExistence type="predicted"/>
<dbReference type="OrthoDB" id="267323at2759"/>
<dbReference type="GO" id="GO:0005829">
    <property type="term" value="C:cytosol"/>
    <property type="evidence" value="ECO:0007669"/>
    <property type="project" value="TreeGrafter"/>
</dbReference>
<dbReference type="STRING" id="1344418.A0A1D2V9K7"/>
<dbReference type="SUPFAM" id="SSF52540">
    <property type="entry name" value="P-loop containing nucleoside triphosphate hydrolases"/>
    <property type="match status" value="1"/>
</dbReference>
<dbReference type="Pfam" id="PF00300">
    <property type="entry name" value="His_Phos_1"/>
    <property type="match status" value="1"/>
</dbReference>
<feature type="non-terminal residue" evidence="4">
    <location>
        <position position="1"/>
    </location>
</feature>